<comment type="similarity">
    <text evidence="1">Belongs to the protein kinase superfamily. BUD32 family.</text>
</comment>
<evidence type="ECO:0000256" key="7">
    <source>
        <dbReference type="ARBA" id="ARBA00022777"/>
    </source>
</evidence>
<evidence type="ECO:0000256" key="8">
    <source>
        <dbReference type="ARBA" id="ARBA00022840"/>
    </source>
</evidence>
<keyword evidence="8" id="KW-0067">ATP-binding</keyword>
<evidence type="ECO:0000256" key="10">
    <source>
        <dbReference type="ARBA" id="ARBA00048679"/>
    </source>
</evidence>
<sequence length="259" mass="29035">MEVDIADPPAADLPPPIKRPRSTDDLIDLDHSHPYSIDAEPLSRGAEATITRCIFLGRPAVRKERLSKAYRHPDLDKQLLKERMKAEVKGLQRCKTIGVEAPSIYFLSEEKNLVILEEIQGATLRDHLLALERSLDAAAYQAEFTVIGEQLGKILARMHMGALIHGDLTSANVMLRDGDAKKLVLFDFGLCYTKDLPEDKAVDLYVFERALSALHNGLQESTFDAIKRGYISVDATHGEIVYKKLDEVRLRGRKRDMTG</sequence>
<dbReference type="InterPro" id="IPR022495">
    <property type="entry name" value="Bud32"/>
</dbReference>
<dbReference type="NCBIfam" id="TIGR03724">
    <property type="entry name" value="arch_bud32"/>
    <property type="match status" value="1"/>
</dbReference>
<evidence type="ECO:0000256" key="3">
    <source>
        <dbReference type="ARBA" id="ARBA00022527"/>
    </source>
</evidence>
<feature type="compositionally biased region" description="Low complexity" evidence="11">
    <location>
        <begin position="1"/>
        <end position="10"/>
    </location>
</feature>
<dbReference type="GO" id="GO:0070525">
    <property type="term" value="P:tRNA threonylcarbamoyladenosine metabolic process"/>
    <property type="evidence" value="ECO:0007669"/>
    <property type="project" value="TreeGrafter"/>
</dbReference>
<dbReference type="EC" id="2.7.11.1" evidence="2"/>
<dbReference type="PANTHER" id="PTHR12209:SF0">
    <property type="entry name" value="EKC_KEOPS COMPLEX SUBUNIT TP53RK"/>
    <property type="match status" value="1"/>
</dbReference>
<name>A0A7E4UZI6_PANRE</name>
<accession>A0A7E4UZI6</accession>
<reference evidence="13" key="1">
    <citation type="journal article" date="2013" name="Genetics">
        <title>The draft genome and transcriptome of Panagrellus redivivus are shaped by the harsh demands of a free-living lifestyle.</title>
        <authorList>
            <person name="Srinivasan J."/>
            <person name="Dillman A.R."/>
            <person name="Macchietto M.G."/>
            <person name="Heikkinen L."/>
            <person name="Lakso M."/>
            <person name="Fracchia K.M."/>
            <person name="Antoshechkin I."/>
            <person name="Mortazavi A."/>
            <person name="Wong G."/>
            <person name="Sternberg P.W."/>
        </authorList>
    </citation>
    <scope>NUCLEOTIDE SEQUENCE [LARGE SCALE GENOMIC DNA]</scope>
    <source>
        <strain evidence="13">MT8872</strain>
    </source>
</reference>
<dbReference type="Proteomes" id="UP000492821">
    <property type="component" value="Unassembled WGS sequence"/>
</dbReference>
<dbReference type="InterPro" id="IPR008266">
    <property type="entry name" value="Tyr_kinase_AS"/>
</dbReference>
<dbReference type="GO" id="GO:0005829">
    <property type="term" value="C:cytosol"/>
    <property type="evidence" value="ECO:0007669"/>
    <property type="project" value="TreeGrafter"/>
</dbReference>
<dbReference type="AlphaFoldDB" id="A0A7E4UZI6"/>
<dbReference type="InterPro" id="IPR000719">
    <property type="entry name" value="Prot_kinase_dom"/>
</dbReference>
<dbReference type="PANTHER" id="PTHR12209">
    <property type="entry name" value="NON-SPECIFIC SERINE/THREONINE PROTEIN KINASE"/>
    <property type="match status" value="1"/>
</dbReference>
<keyword evidence="3" id="KW-0723">Serine/threonine-protein kinase</keyword>
<evidence type="ECO:0000313" key="14">
    <source>
        <dbReference type="WBParaSite" id="Pan_g14721.t1"/>
    </source>
</evidence>
<dbReference type="InterPro" id="IPR011009">
    <property type="entry name" value="Kinase-like_dom_sf"/>
</dbReference>
<keyword evidence="4" id="KW-0808">Transferase</keyword>
<protein>
    <recommendedName>
        <fullName evidence="2">non-specific serine/threonine protein kinase</fullName>
        <ecNumber evidence="2">2.7.11.1</ecNumber>
    </recommendedName>
</protein>
<keyword evidence="6" id="KW-0547">Nucleotide-binding</keyword>
<dbReference type="PROSITE" id="PS00109">
    <property type="entry name" value="PROTEIN_KINASE_TYR"/>
    <property type="match status" value="1"/>
</dbReference>
<comment type="catalytic activity">
    <reaction evidence="9">
        <text>L-threonyl-[protein] + ATP = O-phospho-L-threonyl-[protein] + ADP + H(+)</text>
        <dbReference type="Rhea" id="RHEA:46608"/>
        <dbReference type="Rhea" id="RHEA-COMP:11060"/>
        <dbReference type="Rhea" id="RHEA-COMP:11605"/>
        <dbReference type="ChEBI" id="CHEBI:15378"/>
        <dbReference type="ChEBI" id="CHEBI:30013"/>
        <dbReference type="ChEBI" id="CHEBI:30616"/>
        <dbReference type="ChEBI" id="CHEBI:61977"/>
        <dbReference type="ChEBI" id="CHEBI:456216"/>
        <dbReference type="EC" id="2.7.11.1"/>
    </reaction>
</comment>
<evidence type="ECO:0000259" key="12">
    <source>
        <dbReference type="PROSITE" id="PS50011"/>
    </source>
</evidence>
<dbReference type="GO" id="GO:0008033">
    <property type="term" value="P:tRNA processing"/>
    <property type="evidence" value="ECO:0007669"/>
    <property type="project" value="UniProtKB-KW"/>
</dbReference>
<evidence type="ECO:0000256" key="1">
    <source>
        <dbReference type="ARBA" id="ARBA00010630"/>
    </source>
</evidence>
<evidence type="ECO:0000256" key="11">
    <source>
        <dbReference type="SAM" id="MobiDB-lite"/>
    </source>
</evidence>
<dbReference type="SUPFAM" id="SSF56112">
    <property type="entry name" value="Protein kinase-like (PK-like)"/>
    <property type="match status" value="1"/>
</dbReference>
<keyword evidence="5" id="KW-0819">tRNA processing</keyword>
<evidence type="ECO:0000313" key="13">
    <source>
        <dbReference type="Proteomes" id="UP000492821"/>
    </source>
</evidence>
<dbReference type="Gene3D" id="3.30.200.20">
    <property type="entry name" value="Phosphorylase Kinase, domain 1"/>
    <property type="match status" value="1"/>
</dbReference>
<dbReference type="GO" id="GO:0004674">
    <property type="term" value="F:protein serine/threonine kinase activity"/>
    <property type="evidence" value="ECO:0007669"/>
    <property type="project" value="UniProtKB-KW"/>
</dbReference>
<dbReference type="Gene3D" id="1.10.510.10">
    <property type="entry name" value="Transferase(Phosphotransferase) domain 1"/>
    <property type="match status" value="1"/>
</dbReference>
<evidence type="ECO:0000256" key="9">
    <source>
        <dbReference type="ARBA" id="ARBA00047899"/>
    </source>
</evidence>
<evidence type="ECO:0000256" key="5">
    <source>
        <dbReference type="ARBA" id="ARBA00022694"/>
    </source>
</evidence>
<dbReference type="FunFam" id="3.30.200.20:FF:000201">
    <property type="entry name" value="TP53-regulating kinase isoform X1"/>
    <property type="match status" value="1"/>
</dbReference>
<keyword evidence="7" id="KW-0418">Kinase</keyword>
<keyword evidence="13" id="KW-1185">Reference proteome</keyword>
<reference evidence="14" key="2">
    <citation type="submission" date="2020-10" db="UniProtKB">
        <authorList>
            <consortium name="WormBaseParasite"/>
        </authorList>
    </citation>
    <scope>IDENTIFICATION</scope>
</reference>
<dbReference type="GO" id="GO:0005524">
    <property type="term" value="F:ATP binding"/>
    <property type="evidence" value="ECO:0007669"/>
    <property type="project" value="UniProtKB-KW"/>
</dbReference>
<dbReference type="GO" id="GO:0000408">
    <property type="term" value="C:EKC/KEOPS complex"/>
    <property type="evidence" value="ECO:0007669"/>
    <property type="project" value="TreeGrafter"/>
</dbReference>
<feature type="domain" description="Protein kinase" evidence="12">
    <location>
        <begin position="36"/>
        <end position="259"/>
    </location>
</feature>
<dbReference type="Pfam" id="PF06293">
    <property type="entry name" value="Kdo"/>
    <property type="match status" value="1"/>
</dbReference>
<evidence type="ECO:0000256" key="4">
    <source>
        <dbReference type="ARBA" id="ARBA00022679"/>
    </source>
</evidence>
<organism evidence="13 14">
    <name type="scientific">Panagrellus redivivus</name>
    <name type="common">Microworm</name>
    <dbReference type="NCBI Taxonomy" id="6233"/>
    <lineage>
        <taxon>Eukaryota</taxon>
        <taxon>Metazoa</taxon>
        <taxon>Ecdysozoa</taxon>
        <taxon>Nematoda</taxon>
        <taxon>Chromadorea</taxon>
        <taxon>Rhabditida</taxon>
        <taxon>Tylenchina</taxon>
        <taxon>Panagrolaimomorpha</taxon>
        <taxon>Panagrolaimoidea</taxon>
        <taxon>Panagrolaimidae</taxon>
        <taxon>Panagrellus</taxon>
    </lineage>
</organism>
<dbReference type="GO" id="GO:0005634">
    <property type="term" value="C:nucleus"/>
    <property type="evidence" value="ECO:0007669"/>
    <property type="project" value="TreeGrafter"/>
</dbReference>
<dbReference type="PROSITE" id="PS50011">
    <property type="entry name" value="PROTEIN_KINASE_DOM"/>
    <property type="match status" value="1"/>
</dbReference>
<proteinExistence type="inferred from homology"/>
<evidence type="ECO:0000256" key="6">
    <source>
        <dbReference type="ARBA" id="ARBA00022741"/>
    </source>
</evidence>
<evidence type="ECO:0000256" key="2">
    <source>
        <dbReference type="ARBA" id="ARBA00012513"/>
    </source>
</evidence>
<comment type="catalytic activity">
    <reaction evidence="10">
        <text>L-seryl-[protein] + ATP = O-phospho-L-seryl-[protein] + ADP + H(+)</text>
        <dbReference type="Rhea" id="RHEA:17989"/>
        <dbReference type="Rhea" id="RHEA-COMP:9863"/>
        <dbReference type="Rhea" id="RHEA-COMP:11604"/>
        <dbReference type="ChEBI" id="CHEBI:15378"/>
        <dbReference type="ChEBI" id="CHEBI:29999"/>
        <dbReference type="ChEBI" id="CHEBI:30616"/>
        <dbReference type="ChEBI" id="CHEBI:83421"/>
        <dbReference type="ChEBI" id="CHEBI:456216"/>
        <dbReference type="EC" id="2.7.11.1"/>
    </reaction>
</comment>
<feature type="region of interest" description="Disordered" evidence="11">
    <location>
        <begin position="1"/>
        <end position="25"/>
    </location>
</feature>
<dbReference type="WBParaSite" id="Pan_g14721.t1">
    <property type="protein sequence ID" value="Pan_g14721.t1"/>
    <property type="gene ID" value="Pan_g14721"/>
</dbReference>